<dbReference type="Pfam" id="PF00356">
    <property type="entry name" value="LacI"/>
    <property type="match status" value="1"/>
</dbReference>
<reference evidence="6" key="1">
    <citation type="journal article" date="2019" name="Int. J. Syst. Evol. Microbiol.">
        <title>The Global Catalogue of Microorganisms (GCM) 10K type strain sequencing project: providing services to taxonomists for standard genome sequencing and annotation.</title>
        <authorList>
            <consortium name="The Broad Institute Genomics Platform"/>
            <consortium name="The Broad Institute Genome Sequencing Center for Infectious Disease"/>
            <person name="Wu L."/>
            <person name="Ma J."/>
        </authorList>
    </citation>
    <scope>NUCLEOTIDE SEQUENCE [LARGE SCALE GENOMIC DNA]</scope>
    <source>
        <strain evidence="6">CCUG 49571</strain>
    </source>
</reference>
<dbReference type="PANTHER" id="PTHR30146">
    <property type="entry name" value="LACI-RELATED TRANSCRIPTIONAL REPRESSOR"/>
    <property type="match status" value="1"/>
</dbReference>
<evidence type="ECO:0000313" key="5">
    <source>
        <dbReference type="EMBL" id="MFC4600991.1"/>
    </source>
</evidence>
<dbReference type="EMBL" id="JBHSEP010000021">
    <property type="protein sequence ID" value="MFC4600991.1"/>
    <property type="molecule type" value="Genomic_DNA"/>
</dbReference>
<keyword evidence="6" id="KW-1185">Reference proteome</keyword>
<accession>A0ABV9FK02</accession>
<comment type="caution">
    <text evidence="5">The sequence shown here is derived from an EMBL/GenBank/DDBJ whole genome shotgun (WGS) entry which is preliminary data.</text>
</comment>
<dbReference type="InterPro" id="IPR010982">
    <property type="entry name" value="Lambda_DNA-bd_dom_sf"/>
</dbReference>
<dbReference type="InterPro" id="IPR046335">
    <property type="entry name" value="LacI/GalR-like_sensor"/>
</dbReference>
<protein>
    <submittedName>
        <fullName evidence="5">LacI family DNA-binding transcriptional regulator</fullName>
    </submittedName>
</protein>
<evidence type="ECO:0000313" key="6">
    <source>
        <dbReference type="Proteomes" id="UP001596028"/>
    </source>
</evidence>
<dbReference type="PANTHER" id="PTHR30146:SF150">
    <property type="entry name" value="ARABINOSE METABOLISM TRANSCRIPTIONAL REPRESSOR"/>
    <property type="match status" value="1"/>
</dbReference>
<feature type="domain" description="HTH lacI-type" evidence="4">
    <location>
        <begin position="1"/>
        <end position="44"/>
    </location>
</feature>
<dbReference type="GO" id="GO:0003677">
    <property type="term" value="F:DNA binding"/>
    <property type="evidence" value="ECO:0007669"/>
    <property type="project" value="UniProtKB-KW"/>
</dbReference>
<name>A0ABV9FK02_9BACL</name>
<dbReference type="RefSeq" id="WP_378100582.1">
    <property type="nucleotide sequence ID" value="NZ_JBHSEP010000021.1"/>
</dbReference>
<dbReference type="CDD" id="cd01392">
    <property type="entry name" value="HTH_LacI"/>
    <property type="match status" value="1"/>
</dbReference>
<keyword evidence="3" id="KW-0804">Transcription</keyword>
<gene>
    <name evidence="5" type="ORF">ACFO3S_22290</name>
</gene>
<dbReference type="Gene3D" id="1.10.260.40">
    <property type="entry name" value="lambda repressor-like DNA-binding domains"/>
    <property type="match status" value="1"/>
</dbReference>
<evidence type="ECO:0000256" key="1">
    <source>
        <dbReference type="ARBA" id="ARBA00023015"/>
    </source>
</evidence>
<organism evidence="5 6">
    <name type="scientific">Cohnella hongkongensis</name>
    <dbReference type="NCBI Taxonomy" id="178337"/>
    <lineage>
        <taxon>Bacteria</taxon>
        <taxon>Bacillati</taxon>
        <taxon>Bacillota</taxon>
        <taxon>Bacilli</taxon>
        <taxon>Bacillales</taxon>
        <taxon>Paenibacillaceae</taxon>
        <taxon>Cohnella</taxon>
    </lineage>
</organism>
<proteinExistence type="predicted"/>
<evidence type="ECO:0000256" key="3">
    <source>
        <dbReference type="ARBA" id="ARBA00023163"/>
    </source>
</evidence>
<evidence type="ECO:0000259" key="4">
    <source>
        <dbReference type="PROSITE" id="PS50932"/>
    </source>
</evidence>
<dbReference type="InterPro" id="IPR028082">
    <property type="entry name" value="Peripla_BP_I"/>
</dbReference>
<dbReference type="Proteomes" id="UP001596028">
    <property type="component" value="Unassembled WGS sequence"/>
</dbReference>
<dbReference type="Gene3D" id="3.40.50.2300">
    <property type="match status" value="2"/>
</dbReference>
<dbReference type="PROSITE" id="PS50932">
    <property type="entry name" value="HTH_LACI_2"/>
    <property type="match status" value="1"/>
</dbReference>
<dbReference type="InterPro" id="IPR000843">
    <property type="entry name" value="HTH_LacI"/>
</dbReference>
<sequence>MRMEDIAKIAQVSKSAVSLALSGKPGIGSETRERILRIAREMGYNAKPRSSSPTSDKASKSILFLVITNLGIVLEEYYQQPFFRELIHYVEERCRSKGYSVMFSSVDMDQFEHNVRAIAEEHRSSGAILLGTNLSKEQIATVADRLPQLVVLDTCYDTLPIHFVEINNAMGAYQAGTHLCELGHRDIGYVASNVRIHNFEERKAGFLAALRERGLEIAPSRTFAVAPTLLSSQESMRRQLEACIRSEGRLPTALFCECDYIAISAMKTLAELGYRVPEDISVIGFDNISESVIVTPELTTIHVEKEKMARLAVDLLTDPAEHGSDARMKTRVDTRFVERLSTASPASVLRTV</sequence>
<keyword evidence="1" id="KW-0805">Transcription regulation</keyword>
<dbReference type="SUPFAM" id="SSF53822">
    <property type="entry name" value="Periplasmic binding protein-like I"/>
    <property type="match status" value="1"/>
</dbReference>
<dbReference type="Pfam" id="PF13377">
    <property type="entry name" value="Peripla_BP_3"/>
    <property type="match status" value="1"/>
</dbReference>
<evidence type="ECO:0000256" key="2">
    <source>
        <dbReference type="ARBA" id="ARBA00023125"/>
    </source>
</evidence>
<dbReference type="SMART" id="SM00354">
    <property type="entry name" value="HTH_LACI"/>
    <property type="match status" value="1"/>
</dbReference>
<dbReference type="SUPFAM" id="SSF47413">
    <property type="entry name" value="lambda repressor-like DNA-binding domains"/>
    <property type="match status" value="1"/>
</dbReference>
<keyword evidence="2 5" id="KW-0238">DNA-binding</keyword>